<keyword evidence="1" id="KW-1133">Transmembrane helix</keyword>
<dbReference type="Proteomes" id="UP000785679">
    <property type="component" value="Unassembled WGS sequence"/>
</dbReference>
<dbReference type="EMBL" id="RRYP01008940">
    <property type="protein sequence ID" value="TNV79413.1"/>
    <property type="molecule type" value="Genomic_DNA"/>
</dbReference>
<evidence type="ECO:0000313" key="2">
    <source>
        <dbReference type="EMBL" id="TNV79413.1"/>
    </source>
</evidence>
<gene>
    <name evidence="2" type="ORF">FGO68_gene2021</name>
</gene>
<comment type="caution">
    <text evidence="2">The sequence shown here is derived from an EMBL/GenBank/DDBJ whole genome shotgun (WGS) entry which is preliminary data.</text>
</comment>
<keyword evidence="3" id="KW-1185">Reference proteome</keyword>
<dbReference type="AlphaFoldDB" id="A0A8J8T2U6"/>
<evidence type="ECO:0000256" key="1">
    <source>
        <dbReference type="SAM" id="Phobius"/>
    </source>
</evidence>
<name>A0A8J8T2U6_HALGN</name>
<reference evidence="2" key="1">
    <citation type="submission" date="2019-06" db="EMBL/GenBank/DDBJ databases">
        <authorList>
            <person name="Zheng W."/>
        </authorList>
    </citation>
    <scope>NUCLEOTIDE SEQUENCE</scope>
    <source>
        <strain evidence="2">QDHG01</strain>
    </source>
</reference>
<protein>
    <submittedName>
        <fullName evidence="2">Uncharacterized protein</fullName>
    </submittedName>
</protein>
<proteinExistence type="predicted"/>
<organism evidence="2 3">
    <name type="scientific">Halteria grandinella</name>
    <dbReference type="NCBI Taxonomy" id="5974"/>
    <lineage>
        <taxon>Eukaryota</taxon>
        <taxon>Sar</taxon>
        <taxon>Alveolata</taxon>
        <taxon>Ciliophora</taxon>
        <taxon>Intramacronucleata</taxon>
        <taxon>Spirotrichea</taxon>
        <taxon>Stichotrichia</taxon>
        <taxon>Sporadotrichida</taxon>
        <taxon>Halteriidae</taxon>
        <taxon>Halteria</taxon>
    </lineage>
</organism>
<keyword evidence="1" id="KW-0812">Transmembrane</keyword>
<keyword evidence="1" id="KW-0472">Membrane</keyword>
<evidence type="ECO:0000313" key="3">
    <source>
        <dbReference type="Proteomes" id="UP000785679"/>
    </source>
</evidence>
<sequence length="73" mass="8098">MPFDLSAIGGIACCLIALQISQALNFHTAASVIFFLKVALVALVLNRNLLCDCNRLKLILLDKLVQFIYLFTK</sequence>
<accession>A0A8J8T2U6</accession>
<feature type="transmembrane region" description="Helical" evidence="1">
    <location>
        <begin position="33"/>
        <end position="50"/>
    </location>
</feature>